<name>A0A3A4NJ90_ABYX5</name>
<reference evidence="5 6" key="1">
    <citation type="journal article" date="2017" name="ISME J.">
        <title>Energy and carbon metabolisms in a deep terrestrial subsurface fluid microbial community.</title>
        <authorList>
            <person name="Momper L."/>
            <person name="Jungbluth S.P."/>
            <person name="Lee M.D."/>
            <person name="Amend J.P."/>
        </authorList>
    </citation>
    <scope>NUCLEOTIDE SEQUENCE [LARGE SCALE GENOMIC DNA]</scope>
    <source>
        <strain evidence="5">SURF_5</strain>
    </source>
</reference>
<dbReference type="SUPFAM" id="SSF54862">
    <property type="entry name" value="4Fe-4S ferredoxins"/>
    <property type="match status" value="1"/>
</dbReference>
<dbReference type="Proteomes" id="UP000265882">
    <property type="component" value="Unassembled WGS sequence"/>
</dbReference>
<accession>A0A3A4NJ90</accession>
<dbReference type="Pfam" id="PF13237">
    <property type="entry name" value="Fer4_10"/>
    <property type="match status" value="1"/>
</dbReference>
<evidence type="ECO:0000256" key="2">
    <source>
        <dbReference type="ARBA" id="ARBA00023004"/>
    </source>
</evidence>
<dbReference type="InterPro" id="IPR017900">
    <property type="entry name" value="4Fe4S_Fe_S_CS"/>
</dbReference>
<keyword evidence="3" id="KW-0411">Iron-sulfur</keyword>
<organism evidence="5 6">
    <name type="scientific">Abyssobacteria bacterium (strain SURF_5)</name>
    <dbReference type="NCBI Taxonomy" id="2093360"/>
    <lineage>
        <taxon>Bacteria</taxon>
        <taxon>Pseudomonadati</taxon>
        <taxon>Candidatus Hydrogenedentota</taxon>
        <taxon>Candidatus Abyssobacteria</taxon>
    </lineage>
</organism>
<dbReference type="GO" id="GO:0046872">
    <property type="term" value="F:metal ion binding"/>
    <property type="evidence" value="ECO:0007669"/>
    <property type="project" value="UniProtKB-KW"/>
</dbReference>
<dbReference type="PANTHER" id="PTHR43122">
    <property type="entry name" value="FERREDOXIN SUBUNIT OF PYRUVATE:FLAVODOXIN OXIDOREDUCTASE-RELATED"/>
    <property type="match status" value="1"/>
</dbReference>
<sequence>MKKHEKPFIWVNKKWCKRCGLCKEFCPKEVFEFDKDGYPEPKNINHCVRCGLCVIQCPDYAIVDDEETKRKLIEEYILRE</sequence>
<dbReference type="Gene3D" id="3.30.70.20">
    <property type="match status" value="1"/>
</dbReference>
<evidence type="ECO:0000259" key="4">
    <source>
        <dbReference type="PROSITE" id="PS51379"/>
    </source>
</evidence>
<feature type="domain" description="4Fe-4S ferredoxin-type" evidence="4">
    <location>
        <begin position="7"/>
        <end position="36"/>
    </location>
</feature>
<feature type="domain" description="4Fe-4S ferredoxin-type" evidence="4">
    <location>
        <begin position="37"/>
        <end position="67"/>
    </location>
</feature>
<dbReference type="PANTHER" id="PTHR43122:SF1">
    <property type="entry name" value="IRON-SULFUR-BINDING PROTEIN"/>
    <property type="match status" value="1"/>
</dbReference>
<dbReference type="GO" id="GO:0051536">
    <property type="term" value="F:iron-sulfur cluster binding"/>
    <property type="evidence" value="ECO:0007669"/>
    <property type="project" value="UniProtKB-KW"/>
</dbReference>
<dbReference type="InterPro" id="IPR017896">
    <property type="entry name" value="4Fe4S_Fe-S-bd"/>
</dbReference>
<gene>
    <name evidence="5" type="ORF">C4520_10755</name>
</gene>
<protein>
    <submittedName>
        <fullName evidence="5">4Fe-4S dicluster domain-containing protein</fullName>
    </submittedName>
</protein>
<evidence type="ECO:0000313" key="6">
    <source>
        <dbReference type="Proteomes" id="UP000265882"/>
    </source>
</evidence>
<dbReference type="PROSITE" id="PS00198">
    <property type="entry name" value="4FE4S_FER_1"/>
    <property type="match status" value="1"/>
</dbReference>
<proteinExistence type="predicted"/>
<dbReference type="AlphaFoldDB" id="A0A3A4NJ90"/>
<keyword evidence="2" id="KW-0408">Iron</keyword>
<comment type="caution">
    <text evidence="5">The sequence shown here is derived from an EMBL/GenBank/DDBJ whole genome shotgun (WGS) entry which is preliminary data.</text>
</comment>
<evidence type="ECO:0000313" key="5">
    <source>
        <dbReference type="EMBL" id="RJP20823.1"/>
    </source>
</evidence>
<dbReference type="PROSITE" id="PS51379">
    <property type="entry name" value="4FE4S_FER_2"/>
    <property type="match status" value="2"/>
</dbReference>
<evidence type="ECO:0000256" key="1">
    <source>
        <dbReference type="ARBA" id="ARBA00022723"/>
    </source>
</evidence>
<keyword evidence="1" id="KW-0479">Metal-binding</keyword>
<evidence type="ECO:0000256" key="3">
    <source>
        <dbReference type="ARBA" id="ARBA00023014"/>
    </source>
</evidence>
<dbReference type="EMBL" id="QZKU01000073">
    <property type="protein sequence ID" value="RJP20823.1"/>
    <property type="molecule type" value="Genomic_DNA"/>
</dbReference>